<organism evidence="1 2">
    <name type="scientific">Stylosanthes scabra</name>
    <dbReference type="NCBI Taxonomy" id="79078"/>
    <lineage>
        <taxon>Eukaryota</taxon>
        <taxon>Viridiplantae</taxon>
        <taxon>Streptophyta</taxon>
        <taxon>Embryophyta</taxon>
        <taxon>Tracheophyta</taxon>
        <taxon>Spermatophyta</taxon>
        <taxon>Magnoliopsida</taxon>
        <taxon>eudicotyledons</taxon>
        <taxon>Gunneridae</taxon>
        <taxon>Pentapetalae</taxon>
        <taxon>rosids</taxon>
        <taxon>fabids</taxon>
        <taxon>Fabales</taxon>
        <taxon>Fabaceae</taxon>
        <taxon>Papilionoideae</taxon>
        <taxon>50 kb inversion clade</taxon>
        <taxon>dalbergioids sensu lato</taxon>
        <taxon>Dalbergieae</taxon>
        <taxon>Pterocarpus clade</taxon>
        <taxon>Stylosanthes</taxon>
    </lineage>
</organism>
<proteinExistence type="predicted"/>
<reference evidence="1 2" key="1">
    <citation type="journal article" date="2023" name="Plants (Basel)">
        <title>Bridging the Gap: Combining Genomics and Transcriptomics Approaches to Understand Stylosanthes scabra, an Orphan Legume from the Brazilian Caatinga.</title>
        <authorList>
            <person name="Ferreira-Neto J.R.C."/>
            <person name="da Silva M.D."/>
            <person name="Binneck E."/>
            <person name="de Melo N.F."/>
            <person name="da Silva R.H."/>
            <person name="de Melo A.L.T.M."/>
            <person name="Pandolfi V."/>
            <person name="Bustamante F.O."/>
            <person name="Brasileiro-Vidal A.C."/>
            <person name="Benko-Iseppon A.M."/>
        </authorList>
    </citation>
    <scope>NUCLEOTIDE SEQUENCE [LARGE SCALE GENOMIC DNA]</scope>
    <source>
        <tissue evidence="1">Leaves</tissue>
    </source>
</reference>
<keyword evidence="2" id="KW-1185">Reference proteome</keyword>
<evidence type="ECO:0000313" key="1">
    <source>
        <dbReference type="EMBL" id="MED6171068.1"/>
    </source>
</evidence>
<comment type="caution">
    <text evidence="1">The sequence shown here is derived from an EMBL/GenBank/DDBJ whole genome shotgun (WGS) entry which is preliminary data.</text>
</comment>
<sequence length="238" mass="25578">MNKEKVNPKGKFPGAEERLHGCDRSGGIAEVAARISGRKWECSSLVTQHHVNEILVLGGLRCSLDNSRRELDTCLSASLTGGFTGEKSTVDYFVREPVASLCIFQPPNPLQQVRPLLPLLGRREYDLLVDSDSMFCILVIASSLSSCMNNIPPSSHNSIAPLALCMASTGVEEDCHSPLVTQLGPYFSAATLPNLGEPKAVFGLEWTWAILGHGLNPGGKGHHPPELSVITVLSLPPS</sequence>
<accession>A0ABU6VFS8</accession>
<evidence type="ECO:0000313" key="2">
    <source>
        <dbReference type="Proteomes" id="UP001341840"/>
    </source>
</evidence>
<dbReference type="EMBL" id="JASCZI010151220">
    <property type="protein sequence ID" value="MED6171068.1"/>
    <property type="molecule type" value="Genomic_DNA"/>
</dbReference>
<protein>
    <submittedName>
        <fullName evidence="1">Uncharacterized protein</fullName>
    </submittedName>
</protein>
<gene>
    <name evidence="1" type="ORF">PIB30_037184</name>
</gene>
<name>A0ABU6VFS8_9FABA</name>
<dbReference type="Proteomes" id="UP001341840">
    <property type="component" value="Unassembled WGS sequence"/>
</dbReference>